<dbReference type="PROSITE" id="PS00108">
    <property type="entry name" value="PROTEIN_KINASE_ST"/>
    <property type="match status" value="1"/>
</dbReference>
<keyword evidence="11" id="KW-1185">Reference proteome</keyword>
<dbReference type="PANTHER" id="PTHR11909">
    <property type="entry name" value="CASEIN KINASE-RELATED"/>
    <property type="match status" value="1"/>
</dbReference>
<dbReference type="SUPFAM" id="SSF56112">
    <property type="entry name" value="Protein kinase-like (PK-like)"/>
    <property type="match status" value="1"/>
</dbReference>
<feature type="compositionally biased region" description="Basic and acidic residues" evidence="8">
    <location>
        <begin position="481"/>
        <end position="498"/>
    </location>
</feature>
<dbReference type="EC" id="2.7.11.1" evidence="1"/>
<evidence type="ECO:0000256" key="4">
    <source>
        <dbReference type="ARBA" id="ARBA00022741"/>
    </source>
</evidence>
<dbReference type="PROSITE" id="PS50011">
    <property type="entry name" value="PROTEIN_KINASE_DOM"/>
    <property type="match status" value="1"/>
</dbReference>
<dbReference type="InterPro" id="IPR011009">
    <property type="entry name" value="Kinase-like_dom_sf"/>
</dbReference>
<gene>
    <name evidence="10" type="ORF">NBR_LOCUS16248</name>
</gene>
<dbReference type="STRING" id="27835.A0A0N4YHB9"/>
<dbReference type="FunFam" id="3.30.200.20:FF:000358">
    <property type="entry name" value="Tau tubulin kinase 2b"/>
    <property type="match status" value="1"/>
</dbReference>
<evidence type="ECO:0000313" key="11">
    <source>
        <dbReference type="Proteomes" id="UP000271162"/>
    </source>
</evidence>
<feature type="region of interest" description="Disordered" evidence="8">
    <location>
        <begin position="440"/>
        <end position="540"/>
    </location>
</feature>
<evidence type="ECO:0000256" key="8">
    <source>
        <dbReference type="SAM" id="MobiDB-lite"/>
    </source>
</evidence>
<keyword evidence="2" id="KW-0723">Serine/threonine-protein kinase</keyword>
<evidence type="ECO:0000256" key="1">
    <source>
        <dbReference type="ARBA" id="ARBA00012513"/>
    </source>
</evidence>
<protein>
    <recommendedName>
        <fullName evidence="1">non-specific serine/threonine protein kinase</fullName>
        <ecNumber evidence="1">2.7.11.1</ecNumber>
    </recommendedName>
</protein>
<dbReference type="Proteomes" id="UP000271162">
    <property type="component" value="Unassembled WGS sequence"/>
</dbReference>
<dbReference type="AlphaFoldDB" id="A0A0N4YHB9"/>
<evidence type="ECO:0000313" key="10">
    <source>
        <dbReference type="EMBL" id="VDL79843.1"/>
    </source>
</evidence>
<keyword evidence="6" id="KW-0067">ATP-binding</keyword>
<dbReference type="EMBL" id="UYSL01022108">
    <property type="protein sequence ID" value="VDL79843.1"/>
    <property type="molecule type" value="Genomic_DNA"/>
</dbReference>
<dbReference type="GO" id="GO:0005524">
    <property type="term" value="F:ATP binding"/>
    <property type="evidence" value="ECO:0007669"/>
    <property type="project" value="UniProtKB-KW"/>
</dbReference>
<feature type="compositionally biased region" description="Basic and acidic residues" evidence="8">
    <location>
        <begin position="363"/>
        <end position="381"/>
    </location>
</feature>
<feature type="compositionally biased region" description="Basic and acidic residues" evidence="8">
    <location>
        <begin position="388"/>
        <end position="397"/>
    </location>
</feature>
<evidence type="ECO:0000313" key="12">
    <source>
        <dbReference type="WBParaSite" id="NBR_0001624701-mRNA-1"/>
    </source>
</evidence>
<dbReference type="WBParaSite" id="NBR_0001624701-mRNA-1">
    <property type="protein sequence ID" value="NBR_0001624701-mRNA-1"/>
    <property type="gene ID" value="NBR_0001624701"/>
</dbReference>
<evidence type="ECO:0000256" key="6">
    <source>
        <dbReference type="ARBA" id="ARBA00022840"/>
    </source>
</evidence>
<dbReference type="Gene3D" id="1.10.510.10">
    <property type="entry name" value="Transferase(Phosphotransferase) domain 1"/>
    <property type="match status" value="1"/>
</dbReference>
<evidence type="ECO:0000256" key="2">
    <source>
        <dbReference type="ARBA" id="ARBA00022527"/>
    </source>
</evidence>
<sequence>MVDDNAAVRFPSGKRKFITYLECTQLRPYIFEREIEKVDVKEETPLSVNYEFSVDSVIIKILKCMTTHCSFGHWVIIKRIDEGGFGQVYKVENAKTKKLAALKAESNDIEGGSALKLEMNVIRAMTADGDKPHVPSVFHAAKRKRFCYMIMTLLGENLKELKLSCPKEYMTAQTWTRIAIQCLYSVKIVHDYGFVHRDIKPNNFVMGHREDYERARLVHILDFGLSRSYAIQSKDGKWVARRARGTAEFRGTLRYCSPNVHEKKEQGRRDDLWSLFYVFIELHCGLPWQALRDKQKAAVEILKMHMSDKDLVLNFPGEFQAQIHSKQKHLKGPYAWENAADFFKSDPIKVNSAPPRKPKQKRKETTKTFKPMLDEEAKSSDHTTGSTDVEKRERDLPTELTMNDVDKKMLEMFGIQKNDDEKMRALGLRFSGEVLKVNLDVDDSSPGEKRGSEATTPHVCKETGKNKKTTQLTDGANKKVPSREKHAGTSKERVEKSDQQNCDTMQRSSKKNGEAPTQRLEPQTAPEEEEDKREFQKANR</sequence>
<keyword evidence="3" id="KW-0808">Transferase</keyword>
<reference evidence="12" key="1">
    <citation type="submission" date="2017-02" db="UniProtKB">
        <authorList>
            <consortium name="WormBaseParasite"/>
        </authorList>
    </citation>
    <scope>IDENTIFICATION</scope>
</reference>
<feature type="domain" description="Protein kinase" evidence="9">
    <location>
        <begin position="74"/>
        <end position="373"/>
    </location>
</feature>
<evidence type="ECO:0000256" key="7">
    <source>
        <dbReference type="ARBA" id="ARBA00061588"/>
    </source>
</evidence>
<feature type="region of interest" description="Disordered" evidence="8">
    <location>
        <begin position="347"/>
        <end position="402"/>
    </location>
</feature>
<evidence type="ECO:0000256" key="3">
    <source>
        <dbReference type="ARBA" id="ARBA00022679"/>
    </source>
</evidence>
<proteinExistence type="inferred from homology"/>
<evidence type="ECO:0000256" key="5">
    <source>
        <dbReference type="ARBA" id="ARBA00022777"/>
    </source>
</evidence>
<evidence type="ECO:0000259" key="9">
    <source>
        <dbReference type="PROSITE" id="PS50011"/>
    </source>
</evidence>
<dbReference type="Pfam" id="PF00069">
    <property type="entry name" value="Pkinase"/>
    <property type="match status" value="1"/>
</dbReference>
<comment type="similarity">
    <text evidence="7">Belongs to the protein kinase superfamily. CK1 Ser/Thr protein kinase family.</text>
</comment>
<accession>A0A0N4YHB9</accession>
<dbReference type="SMART" id="SM00220">
    <property type="entry name" value="S_TKc"/>
    <property type="match status" value="1"/>
</dbReference>
<name>A0A0N4YHB9_NIPBR</name>
<dbReference type="InterPro" id="IPR000719">
    <property type="entry name" value="Prot_kinase_dom"/>
</dbReference>
<reference evidence="10 11" key="2">
    <citation type="submission" date="2018-11" db="EMBL/GenBank/DDBJ databases">
        <authorList>
            <consortium name="Pathogen Informatics"/>
        </authorList>
    </citation>
    <scope>NUCLEOTIDE SEQUENCE [LARGE SCALE GENOMIC DNA]</scope>
</reference>
<dbReference type="GO" id="GO:0015630">
    <property type="term" value="C:microtubule cytoskeleton"/>
    <property type="evidence" value="ECO:0007669"/>
    <property type="project" value="UniProtKB-ARBA"/>
</dbReference>
<keyword evidence="5" id="KW-0418">Kinase</keyword>
<organism evidence="12">
    <name type="scientific">Nippostrongylus brasiliensis</name>
    <name type="common">Rat hookworm</name>
    <dbReference type="NCBI Taxonomy" id="27835"/>
    <lineage>
        <taxon>Eukaryota</taxon>
        <taxon>Metazoa</taxon>
        <taxon>Ecdysozoa</taxon>
        <taxon>Nematoda</taxon>
        <taxon>Chromadorea</taxon>
        <taxon>Rhabditida</taxon>
        <taxon>Rhabditina</taxon>
        <taxon>Rhabditomorpha</taxon>
        <taxon>Strongyloidea</taxon>
        <taxon>Heligmosomidae</taxon>
        <taxon>Nippostrongylus</taxon>
    </lineage>
</organism>
<dbReference type="GO" id="GO:0004674">
    <property type="term" value="F:protein serine/threonine kinase activity"/>
    <property type="evidence" value="ECO:0007669"/>
    <property type="project" value="UniProtKB-KW"/>
</dbReference>
<dbReference type="InterPro" id="IPR008271">
    <property type="entry name" value="Ser/Thr_kinase_AS"/>
</dbReference>
<dbReference type="InterPro" id="IPR050235">
    <property type="entry name" value="CK1_Ser-Thr_kinase"/>
</dbReference>
<keyword evidence="4" id="KW-0547">Nucleotide-binding</keyword>